<feature type="domain" description="UvrD-like helicase ATP-binding" evidence="12">
    <location>
        <begin position="11"/>
        <end position="291"/>
    </location>
</feature>
<evidence type="ECO:0000256" key="4">
    <source>
        <dbReference type="ARBA" id="ARBA00022806"/>
    </source>
</evidence>
<dbReference type="GO" id="GO:0005829">
    <property type="term" value="C:cytosol"/>
    <property type="evidence" value="ECO:0007669"/>
    <property type="project" value="TreeGrafter"/>
</dbReference>
<dbReference type="InterPro" id="IPR027417">
    <property type="entry name" value="P-loop_NTPase"/>
</dbReference>
<dbReference type="Pfam" id="PF13361">
    <property type="entry name" value="UvrD_C"/>
    <property type="match status" value="1"/>
</dbReference>
<feature type="domain" description="UvrD-like helicase C-terminal" evidence="13">
    <location>
        <begin position="292"/>
        <end position="570"/>
    </location>
</feature>
<dbReference type="InterPro" id="IPR014017">
    <property type="entry name" value="DNA_helicase_UvrD-like_C"/>
</dbReference>
<dbReference type="GO" id="GO:0033202">
    <property type="term" value="C:DNA helicase complex"/>
    <property type="evidence" value="ECO:0007669"/>
    <property type="project" value="TreeGrafter"/>
</dbReference>
<evidence type="ECO:0000256" key="5">
    <source>
        <dbReference type="ARBA" id="ARBA00022840"/>
    </source>
</evidence>
<dbReference type="PROSITE" id="PS51217">
    <property type="entry name" value="UVRD_HELICASE_CTER"/>
    <property type="match status" value="1"/>
</dbReference>
<dbReference type="EC" id="5.6.2.4" evidence="9"/>
<evidence type="ECO:0000256" key="10">
    <source>
        <dbReference type="ARBA" id="ARBA00048988"/>
    </source>
</evidence>
<dbReference type="GO" id="GO:0016887">
    <property type="term" value="F:ATP hydrolysis activity"/>
    <property type="evidence" value="ECO:0007669"/>
    <property type="project" value="RHEA"/>
</dbReference>
<evidence type="ECO:0000256" key="1">
    <source>
        <dbReference type="ARBA" id="ARBA00009922"/>
    </source>
</evidence>
<evidence type="ECO:0000256" key="9">
    <source>
        <dbReference type="ARBA" id="ARBA00034808"/>
    </source>
</evidence>
<gene>
    <name evidence="14" type="primary">pcrA</name>
    <name evidence="14" type="ORF">NCTC10118_00006</name>
</gene>
<evidence type="ECO:0000256" key="11">
    <source>
        <dbReference type="PROSITE-ProRule" id="PRU00560"/>
    </source>
</evidence>
<reference evidence="14 15" key="1">
    <citation type="submission" date="2019-01" db="EMBL/GenBank/DDBJ databases">
        <authorList>
            <consortium name="Pathogen Informatics"/>
        </authorList>
    </citation>
    <scope>NUCLEOTIDE SEQUENCE [LARGE SCALE GENOMIC DNA]</scope>
    <source>
        <strain evidence="14 15">NCTC10118</strain>
    </source>
</reference>
<proteinExistence type="inferred from homology"/>
<dbReference type="RefSeq" id="WP_129620808.1">
    <property type="nucleotide sequence ID" value="NZ_LR214972.1"/>
</dbReference>
<keyword evidence="4 11" id="KW-0347">Helicase</keyword>
<dbReference type="Proteomes" id="UP000289952">
    <property type="component" value="Chromosome"/>
</dbReference>
<evidence type="ECO:0000256" key="8">
    <source>
        <dbReference type="ARBA" id="ARBA00034617"/>
    </source>
</evidence>
<name>A0A449ACB1_9BACT</name>
<dbReference type="PANTHER" id="PTHR11070">
    <property type="entry name" value="UVRD / RECB / PCRA DNA HELICASE FAMILY MEMBER"/>
    <property type="match status" value="1"/>
</dbReference>
<dbReference type="OrthoDB" id="9810135at2"/>
<evidence type="ECO:0000259" key="12">
    <source>
        <dbReference type="PROSITE" id="PS51198"/>
    </source>
</evidence>
<keyword evidence="5 11" id="KW-0067">ATP-binding</keyword>
<dbReference type="GO" id="GO:0003677">
    <property type="term" value="F:DNA binding"/>
    <property type="evidence" value="ECO:0007669"/>
    <property type="project" value="UniProtKB-KW"/>
</dbReference>
<protein>
    <recommendedName>
        <fullName evidence="9">DNA 3'-5' helicase</fullName>
        <ecNumber evidence="9">5.6.2.4</ecNumber>
    </recommendedName>
</protein>
<keyword evidence="6" id="KW-0238">DNA-binding</keyword>
<dbReference type="InterPro" id="IPR000212">
    <property type="entry name" value="DNA_helicase_UvrD/REP"/>
</dbReference>
<dbReference type="Gene3D" id="1.10.10.160">
    <property type="match status" value="1"/>
</dbReference>
<evidence type="ECO:0000256" key="7">
    <source>
        <dbReference type="ARBA" id="ARBA00023235"/>
    </source>
</evidence>
<evidence type="ECO:0000256" key="3">
    <source>
        <dbReference type="ARBA" id="ARBA00022801"/>
    </source>
</evidence>
<feature type="binding site" evidence="11">
    <location>
        <begin position="32"/>
        <end position="39"/>
    </location>
    <ligand>
        <name>ATP</name>
        <dbReference type="ChEBI" id="CHEBI:30616"/>
    </ligand>
</feature>
<keyword evidence="15" id="KW-1185">Reference proteome</keyword>
<dbReference type="GO" id="GO:0043138">
    <property type="term" value="F:3'-5' DNA helicase activity"/>
    <property type="evidence" value="ECO:0007669"/>
    <property type="project" value="UniProtKB-EC"/>
</dbReference>
<dbReference type="PANTHER" id="PTHR11070:SF2">
    <property type="entry name" value="ATP-DEPENDENT DNA HELICASE SRS2"/>
    <property type="match status" value="1"/>
</dbReference>
<dbReference type="InterPro" id="IPR013986">
    <property type="entry name" value="DExx_box_DNA_helicase_dom_sf"/>
</dbReference>
<keyword evidence="7" id="KW-0413">Isomerase</keyword>
<evidence type="ECO:0000256" key="2">
    <source>
        <dbReference type="ARBA" id="ARBA00022741"/>
    </source>
</evidence>
<dbReference type="InterPro" id="IPR014016">
    <property type="entry name" value="UvrD-like_ATP-bd"/>
</dbReference>
<evidence type="ECO:0000313" key="14">
    <source>
        <dbReference type="EMBL" id="VEU62421.1"/>
    </source>
</evidence>
<sequence length="736" mass="84822">MLFLKKIDLLSDLNEKQREAVVYFDTPLRIIAGAGSGKTKVLTRKVSYLINDLNVPVDAILAVTFTNKAAQELVQRISNYCQQDIKKINAKTFHSFCADVLRKDIRELGYPTSFQIIDEQDKDAILKKIYKGLEITTSEIPYKTASQYISWAKNFSEDPKEFAKILAQEKKPSILNKIYIEYLNELAINGSLDFDDLIIQTHKLFTMRPDILAKYQVKFKYILIDEFQDTASLQYDIMKMLYTKDTHLTIVGDPDQTIYNWRGAKVDLILNFDKDYPDAKTVILDLNYRSTKKILEAANKLIKHNKIRFSKDLVTENEDGSNLEYQHLYNEEAEASWVVNKINELKKQKNPLRSIAILFRSNYYSRAFEQALVEANIPHKLINGTKFYQRDEVKDAIAFLRALFDGHQISFERIINVPSRGIGEVKLQKIRDFALARHKTMFWALKDHFKELSPKEFGTEFLKNKLRPFMQKILIYKNAIETKKLKISRALDLFLDEVGYYESIKNDKNLRGTAKDNVKELIKSIENWEKTHVTGTLEDYLNMVSLLSVSDEYHNKTNYVTLMTIHSSKGLEYENVFLVGLSDGVFPSFRIYDEGDFINNSKGKTTDELLEEERRLAYVAITRAKKKLFISSSRGMIYASEKFKVPSPFLKEMGINLGDTILLDDPTKFAENNETYSEVVSKNSKIIVGDIISHTIFGEGVVVQVGSSNDIEVQFHNDGITRKLNKTHPAIRLLSR</sequence>
<dbReference type="EMBL" id="LR214972">
    <property type="protein sequence ID" value="VEU62421.1"/>
    <property type="molecule type" value="Genomic_DNA"/>
</dbReference>
<dbReference type="GO" id="GO:0005524">
    <property type="term" value="F:ATP binding"/>
    <property type="evidence" value="ECO:0007669"/>
    <property type="project" value="UniProtKB-UniRule"/>
</dbReference>
<dbReference type="Pfam" id="PF00580">
    <property type="entry name" value="UvrD-helicase"/>
    <property type="match status" value="1"/>
</dbReference>
<dbReference type="CDD" id="cd17932">
    <property type="entry name" value="DEXQc_UvrD"/>
    <property type="match status" value="1"/>
</dbReference>
<accession>A0A449ACB1</accession>
<dbReference type="AlphaFoldDB" id="A0A449ACB1"/>
<keyword evidence="2 11" id="KW-0547">Nucleotide-binding</keyword>
<dbReference type="GO" id="GO:0000725">
    <property type="term" value="P:recombinational repair"/>
    <property type="evidence" value="ECO:0007669"/>
    <property type="project" value="TreeGrafter"/>
</dbReference>
<dbReference type="CDD" id="cd18807">
    <property type="entry name" value="SF1_C_UvrD"/>
    <property type="match status" value="1"/>
</dbReference>
<evidence type="ECO:0000256" key="6">
    <source>
        <dbReference type="ARBA" id="ARBA00023125"/>
    </source>
</evidence>
<comment type="catalytic activity">
    <reaction evidence="8">
        <text>Couples ATP hydrolysis with the unwinding of duplex DNA by translocating in the 3'-5' direction.</text>
        <dbReference type="EC" id="5.6.2.4"/>
    </reaction>
</comment>
<dbReference type="Gene3D" id="1.10.486.10">
    <property type="entry name" value="PCRA, domain 4"/>
    <property type="match status" value="1"/>
</dbReference>
<organism evidence="14 15">
    <name type="scientific">Mycoplasmopsis bovirhinis</name>
    <dbReference type="NCBI Taxonomy" id="29553"/>
    <lineage>
        <taxon>Bacteria</taxon>
        <taxon>Bacillati</taxon>
        <taxon>Mycoplasmatota</taxon>
        <taxon>Mycoplasmoidales</taxon>
        <taxon>Metamycoplasmataceae</taxon>
        <taxon>Mycoplasmopsis</taxon>
    </lineage>
</organism>
<comment type="similarity">
    <text evidence="1">Belongs to the helicase family. UvrD subfamily.</text>
</comment>
<comment type="catalytic activity">
    <reaction evidence="10">
        <text>ATP + H2O = ADP + phosphate + H(+)</text>
        <dbReference type="Rhea" id="RHEA:13065"/>
        <dbReference type="ChEBI" id="CHEBI:15377"/>
        <dbReference type="ChEBI" id="CHEBI:15378"/>
        <dbReference type="ChEBI" id="CHEBI:30616"/>
        <dbReference type="ChEBI" id="CHEBI:43474"/>
        <dbReference type="ChEBI" id="CHEBI:456216"/>
        <dbReference type="EC" id="5.6.2.4"/>
    </reaction>
</comment>
<keyword evidence="3 11" id="KW-0378">Hydrolase</keyword>
<evidence type="ECO:0000259" key="13">
    <source>
        <dbReference type="PROSITE" id="PS51217"/>
    </source>
</evidence>
<dbReference type="PROSITE" id="PS51198">
    <property type="entry name" value="UVRD_HELICASE_ATP_BIND"/>
    <property type="match status" value="1"/>
</dbReference>
<evidence type="ECO:0000313" key="15">
    <source>
        <dbReference type="Proteomes" id="UP000289952"/>
    </source>
</evidence>
<dbReference type="SUPFAM" id="SSF52540">
    <property type="entry name" value="P-loop containing nucleoside triphosphate hydrolases"/>
    <property type="match status" value="1"/>
</dbReference>
<dbReference type="Gene3D" id="3.40.50.300">
    <property type="entry name" value="P-loop containing nucleotide triphosphate hydrolases"/>
    <property type="match status" value="2"/>
</dbReference>